<evidence type="ECO:0000313" key="2">
    <source>
        <dbReference type="EMBL" id="EFN63470.1"/>
    </source>
</evidence>
<keyword evidence="1" id="KW-0812">Transmembrane</keyword>
<evidence type="ECO:0000256" key="1">
    <source>
        <dbReference type="SAM" id="Phobius"/>
    </source>
</evidence>
<dbReference type="AlphaFoldDB" id="E2ASX3"/>
<feature type="transmembrane region" description="Helical" evidence="1">
    <location>
        <begin position="16"/>
        <end position="32"/>
    </location>
</feature>
<dbReference type="Proteomes" id="UP000000311">
    <property type="component" value="Unassembled WGS sequence"/>
</dbReference>
<dbReference type="InParanoid" id="E2ASX3"/>
<dbReference type="EMBL" id="GL442415">
    <property type="protein sequence ID" value="EFN63470.1"/>
    <property type="molecule type" value="Genomic_DNA"/>
</dbReference>
<protein>
    <submittedName>
        <fullName evidence="2">Uncharacterized protein</fullName>
    </submittedName>
</protein>
<keyword evidence="1" id="KW-1133">Transmembrane helix</keyword>
<proteinExistence type="predicted"/>
<feature type="non-terminal residue" evidence="2">
    <location>
        <position position="56"/>
    </location>
</feature>
<reference evidence="2 3" key="1">
    <citation type="journal article" date="2010" name="Science">
        <title>Genomic comparison of the ants Camponotus floridanus and Harpegnathos saltator.</title>
        <authorList>
            <person name="Bonasio R."/>
            <person name="Zhang G."/>
            <person name="Ye C."/>
            <person name="Mutti N.S."/>
            <person name="Fang X."/>
            <person name="Qin N."/>
            <person name="Donahue G."/>
            <person name="Yang P."/>
            <person name="Li Q."/>
            <person name="Li C."/>
            <person name="Zhang P."/>
            <person name="Huang Z."/>
            <person name="Berger S.L."/>
            <person name="Reinberg D."/>
            <person name="Wang J."/>
            <person name="Liebig J."/>
        </authorList>
    </citation>
    <scope>NUCLEOTIDE SEQUENCE [LARGE SCALE GENOMIC DNA]</scope>
    <source>
        <strain evidence="3">C129</strain>
    </source>
</reference>
<sequence length="56" mass="6860">NPFIFQSSRFFLKKGIFYKYYLYFINIISFSYESRNYIGIKYVIISMKVILVTLIR</sequence>
<organism evidence="3">
    <name type="scientific">Camponotus floridanus</name>
    <name type="common">Florida carpenter ant</name>
    <dbReference type="NCBI Taxonomy" id="104421"/>
    <lineage>
        <taxon>Eukaryota</taxon>
        <taxon>Metazoa</taxon>
        <taxon>Ecdysozoa</taxon>
        <taxon>Arthropoda</taxon>
        <taxon>Hexapoda</taxon>
        <taxon>Insecta</taxon>
        <taxon>Pterygota</taxon>
        <taxon>Neoptera</taxon>
        <taxon>Endopterygota</taxon>
        <taxon>Hymenoptera</taxon>
        <taxon>Apocrita</taxon>
        <taxon>Aculeata</taxon>
        <taxon>Formicoidea</taxon>
        <taxon>Formicidae</taxon>
        <taxon>Formicinae</taxon>
        <taxon>Camponotus</taxon>
    </lineage>
</organism>
<keyword evidence="1" id="KW-0472">Membrane</keyword>
<accession>E2ASX3</accession>
<feature type="non-terminal residue" evidence="2">
    <location>
        <position position="1"/>
    </location>
</feature>
<evidence type="ECO:0000313" key="3">
    <source>
        <dbReference type="Proteomes" id="UP000000311"/>
    </source>
</evidence>
<keyword evidence="3" id="KW-1185">Reference proteome</keyword>
<name>E2ASX3_CAMFO</name>
<gene>
    <name evidence="2" type="ORF">EAG_09137</name>
</gene>